<dbReference type="SUPFAM" id="SSF81606">
    <property type="entry name" value="PP2C-like"/>
    <property type="match status" value="1"/>
</dbReference>
<dbReference type="EC" id="3.1.3.3" evidence="2"/>
<dbReference type="AlphaFoldDB" id="A0A7W3NH16"/>
<comment type="caution">
    <text evidence="2">The sequence shown here is derived from an EMBL/GenBank/DDBJ whole genome shotgun (WGS) entry which is preliminary data.</text>
</comment>
<gene>
    <name evidence="2" type="ORF">HNP21_005931</name>
</gene>
<dbReference type="InterPro" id="IPR036457">
    <property type="entry name" value="PPM-type-like_dom_sf"/>
</dbReference>
<reference evidence="2" key="1">
    <citation type="submission" date="2020-08" db="EMBL/GenBank/DDBJ databases">
        <title>Functional genomics of gut bacteria from endangered species of beetles.</title>
        <authorList>
            <person name="Carlos-Shanley C."/>
        </authorList>
    </citation>
    <scope>NUCLEOTIDE SEQUENCE [LARGE SCALE GENOMIC DNA]</scope>
    <source>
        <strain evidence="2">S00060</strain>
    </source>
</reference>
<feature type="domain" description="PPM-type phosphatase" evidence="1">
    <location>
        <begin position="12"/>
        <end position="199"/>
    </location>
</feature>
<evidence type="ECO:0000259" key="1">
    <source>
        <dbReference type="PROSITE" id="PS51746"/>
    </source>
</evidence>
<dbReference type="InterPro" id="IPR001932">
    <property type="entry name" value="PPM-type_phosphatase-like_dom"/>
</dbReference>
<sequence>MMTVDPNTKLIQTHIYQEPKQGNVCCGDSYYVKETDDYFLCAVADGLGSGEQARAASVAVTDVAKAHHHLDVDEIISKCNKATRHTRGAAVAILKIDKKHNEFHYTNVGNIRFYLYSPEGKLTYPLPIQGFLSGKIQKFRTQTFPYDSGSKFLIHTDGLELKEIKSVFANSMNVDQLSTRLQAAIRSHNDDITYIAGHLPTA</sequence>
<accession>A0A7W3NH16</accession>
<dbReference type="Pfam" id="PF07228">
    <property type="entry name" value="SpoIIE"/>
    <property type="match status" value="1"/>
</dbReference>
<dbReference type="GO" id="GO:0016787">
    <property type="term" value="F:hydrolase activity"/>
    <property type="evidence" value="ECO:0007669"/>
    <property type="project" value="UniProtKB-KW"/>
</dbReference>
<name>A0A7W3NH16_PRIAR</name>
<evidence type="ECO:0000313" key="2">
    <source>
        <dbReference type="EMBL" id="MBA9042793.1"/>
    </source>
</evidence>
<protein>
    <submittedName>
        <fullName evidence="2">Negative regulator of sigma-B (Phosphoserine phosphatase)</fullName>
        <ecNumber evidence="2">3.1.3.3</ecNumber>
    </submittedName>
</protein>
<evidence type="ECO:0000313" key="3">
    <source>
        <dbReference type="Proteomes" id="UP000543174"/>
    </source>
</evidence>
<dbReference type="PANTHER" id="PTHR35801">
    <property type="entry name" value="PHOSPHOSERINE PHOSPHATASE RSBX"/>
    <property type="match status" value="1"/>
</dbReference>
<dbReference type="PANTHER" id="PTHR35801:SF1">
    <property type="entry name" value="PHOSPHOSERINE PHOSPHATASE RSBX"/>
    <property type="match status" value="1"/>
</dbReference>
<dbReference type="SMART" id="SM00331">
    <property type="entry name" value="PP2C_SIG"/>
    <property type="match status" value="1"/>
</dbReference>
<keyword evidence="3" id="KW-1185">Reference proteome</keyword>
<keyword evidence="2" id="KW-0378">Hydrolase</keyword>
<dbReference type="InterPro" id="IPR039248">
    <property type="entry name" value="Ptase_RsbX"/>
</dbReference>
<dbReference type="PROSITE" id="PS51746">
    <property type="entry name" value="PPM_2"/>
    <property type="match status" value="1"/>
</dbReference>
<dbReference type="Gene3D" id="3.60.40.10">
    <property type="entry name" value="PPM-type phosphatase domain"/>
    <property type="match status" value="1"/>
</dbReference>
<dbReference type="Proteomes" id="UP000543174">
    <property type="component" value="Unassembled WGS sequence"/>
</dbReference>
<dbReference type="EMBL" id="JACJHT010000017">
    <property type="protein sequence ID" value="MBA9042793.1"/>
    <property type="molecule type" value="Genomic_DNA"/>
</dbReference>
<proteinExistence type="predicted"/>
<organism evidence="2 3">
    <name type="scientific">Priestia aryabhattai</name>
    <name type="common">Bacillus aryabhattai</name>
    <dbReference type="NCBI Taxonomy" id="412384"/>
    <lineage>
        <taxon>Bacteria</taxon>
        <taxon>Bacillati</taxon>
        <taxon>Bacillota</taxon>
        <taxon>Bacilli</taxon>
        <taxon>Bacillales</taxon>
        <taxon>Bacillaceae</taxon>
        <taxon>Priestia</taxon>
    </lineage>
</organism>